<protein>
    <submittedName>
        <fullName evidence="2">DUF397 domain-containing protein</fullName>
    </submittedName>
</protein>
<organism evidence="2 3">
    <name type="scientific">Streptomyces malaysiense</name>
    <dbReference type="NCBI Taxonomy" id="1428626"/>
    <lineage>
        <taxon>Bacteria</taxon>
        <taxon>Bacillati</taxon>
        <taxon>Actinomycetota</taxon>
        <taxon>Actinomycetes</taxon>
        <taxon>Kitasatosporales</taxon>
        <taxon>Streptomycetaceae</taxon>
        <taxon>Streptomyces</taxon>
    </lineage>
</organism>
<dbReference type="OrthoDB" id="4570646at2"/>
<evidence type="ECO:0000259" key="1">
    <source>
        <dbReference type="Pfam" id="PF04149"/>
    </source>
</evidence>
<keyword evidence="3" id="KW-1185">Reference proteome</keyword>
<dbReference type="EMBL" id="LBDA02000095">
    <property type="protein sequence ID" value="OIK23600.1"/>
    <property type="molecule type" value="Genomic_DNA"/>
</dbReference>
<gene>
    <name evidence="2" type="ORF">VT52_031550</name>
</gene>
<accession>A0A1J4PUU6</accession>
<name>A0A1J4PUU6_9ACTN</name>
<comment type="caution">
    <text evidence="2">The sequence shown here is derived from an EMBL/GenBank/DDBJ whole genome shotgun (WGS) entry which is preliminary data.</text>
</comment>
<evidence type="ECO:0000313" key="3">
    <source>
        <dbReference type="Proteomes" id="UP000034838"/>
    </source>
</evidence>
<evidence type="ECO:0000313" key="2">
    <source>
        <dbReference type="EMBL" id="OIK23600.1"/>
    </source>
</evidence>
<dbReference type="AlphaFoldDB" id="A0A1J4PUU6"/>
<proteinExistence type="predicted"/>
<dbReference type="RefSeq" id="WP_046419820.1">
    <property type="nucleotide sequence ID" value="NZ_LBDA02000095.1"/>
</dbReference>
<feature type="domain" description="DUF397" evidence="1">
    <location>
        <begin position="7"/>
        <end position="57"/>
    </location>
</feature>
<dbReference type="Pfam" id="PF04149">
    <property type="entry name" value="DUF397"/>
    <property type="match status" value="1"/>
</dbReference>
<sequence>MTTDSPRWFTSSHSSNGGDCVEVAVNVPGTIPVRDTKDRDAGTLTFRTDSWSAFVQFASHQTV</sequence>
<reference evidence="2" key="1">
    <citation type="submission" date="2016-10" db="EMBL/GenBank/DDBJ databases">
        <title>Genome sequence of Streptomyces malaysiense MUSC 136.</title>
        <authorList>
            <person name="Lee L.-H."/>
            <person name="Ser H.-L."/>
        </authorList>
    </citation>
    <scope>NUCLEOTIDE SEQUENCE [LARGE SCALE GENOMIC DNA]</scope>
    <source>
        <strain evidence="2">MUSC 136</strain>
    </source>
</reference>
<dbReference type="Proteomes" id="UP000034838">
    <property type="component" value="Unassembled WGS sequence"/>
</dbReference>
<dbReference type="InterPro" id="IPR007278">
    <property type="entry name" value="DUF397"/>
</dbReference>